<reference evidence="1" key="1">
    <citation type="submission" date="2025-08" db="UniProtKB">
        <authorList>
            <consortium name="Ensembl"/>
        </authorList>
    </citation>
    <scope>IDENTIFICATION</scope>
</reference>
<reference evidence="1" key="2">
    <citation type="submission" date="2025-09" db="UniProtKB">
        <authorList>
            <consortium name="Ensembl"/>
        </authorList>
    </citation>
    <scope>IDENTIFICATION</scope>
</reference>
<dbReference type="AlphaFoldDB" id="A0A3Q1FKZ7"/>
<dbReference type="InParanoid" id="A0A3Q1FKZ7"/>
<dbReference type="Ensembl" id="ENSAPOT00000004838.1">
    <property type="protein sequence ID" value="ENSAPOP00000007500.1"/>
    <property type="gene ID" value="ENSAPOG00000009476.1"/>
</dbReference>
<keyword evidence="2" id="KW-1185">Reference proteome</keyword>
<dbReference type="Gene3D" id="1.10.167.10">
    <property type="entry name" value="Regulator of G-protein Signalling 4, domain 2"/>
    <property type="match status" value="1"/>
</dbReference>
<sequence length="76" mass="8679">MQIIETGCFKELNLFGPGGSRSPDLDWSQAPAIPKVPKRRLLDRIFRRHHVSQRVFNHGSPAHIAHLETGKKHTCR</sequence>
<protein>
    <submittedName>
        <fullName evidence="1">Uncharacterized protein</fullName>
    </submittedName>
</protein>
<dbReference type="InterPro" id="IPR044926">
    <property type="entry name" value="RGS_subdomain_2"/>
</dbReference>
<evidence type="ECO:0000313" key="1">
    <source>
        <dbReference type="Ensembl" id="ENSAPOP00000007500.1"/>
    </source>
</evidence>
<dbReference type="STRING" id="80966.ENSAPOP00000007500"/>
<proteinExistence type="predicted"/>
<name>A0A3Q1FKZ7_9TELE</name>
<dbReference type="GeneTree" id="ENSGT00940000180838"/>
<dbReference type="Proteomes" id="UP000257200">
    <property type="component" value="Unplaced"/>
</dbReference>
<organism evidence="1 2">
    <name type="scientific">Acanthochromis polyacanthus</name>
    <name type="common">spiny chromis</name>
    <dbReference type="NCBI Taxonomy" id="80966"/>
    <lineage>
        <taxon>Eukaryota</taxon>
        <taxon>Metazoa</taxon>
        <taxon>Chordata</taxon>
        <taxon>Craniata</taxon>
        <taxon>Vertebrata</taxon>
        <taxon>Euteleostomi</taxon>
        <taxon>Actinopterygii</taxon>
        <taxon>Neopterygii</taxon>
        <taxon>Teleostei</taxon>
        <taxon>Neoteleostei</taxon>
        <taxon>Acanthomorphata</taxon>
        <taxon>Ovalentaria</taxon>
        <taxon>Pomacentridae</taxon>
        <taxon>Acanthochromis</taxon>
    </lineage>
</organism>
<accession>A0A3Q1FKZ7</accession>
<evidence type="ECO:0000313" key="2">
    <source>
        <dbReference type="Proteomes" id="UP000257200"/>
    </source>
</evidence>